<name>A0A0G0C0I5_UNCC3</name>
<gene>
    <name evidence="1" type="ORF">UR67_C0004G0018</name>
</gene>
<sequence length="182" mass="21301">MIKIYFYKSGEDIKKPSSLYKRFIQVIENLGFKILLDTPKKRANLDKADVFIVEVSEPNPQVGYIVAYAISRRKPVFCLYLPKIRPEDLSYLTHGISAKLVRIQKYTPEVLPMALEGYLRQKQSKEISTTKFTLRVPASFVEYLAWKKKQTGRSKASIIRDDFVNKVIERDKDFQQHMSRNY</sequence>
<dbReference type="STRING" id="1618350.UR67_C0004G0018"/>
<evidence type="ECO:0000313" key="2">
    <source>
        <dbReference type="Proteomes" id="UP000034581"/>
    </source>
</evidence>
<reference evidence="1 2" key="1">
    <citation type="journal article" date="2015" name="Nature">
        <title>rRNA introns, odd ribosomes, and small enigmatic genomes across a large radiation of phyla.</title>
        <authorList>
            <person name="Brown C.T."/>
            <person name="Hug L.A."/>
            <person name="Thomas B.C."/>
            <person name="Sharon I."/>
            <person name="Castelle C.J."/>
            <person name="Singh A."/>
            <person name="Wilkins M.J."/>
            <person name="Williams K.H."/>
            <person name="Banfield J.F."/>
        </authorList>
    </citation>
    <scope>NUCLEOTIDE SEQUENCE [LARGE SCALE GENOMIC DNA]</scope>
</reference>
<evidence type="ECO:0000313" key="1">
    <source>
        <dbReference type="EMBL" id="KKP69621.1"/>
    </source>
</evidence>
<dbReference type="Gene3D" id="3.40.50.450">
    <property type="match status" value="1"/>
</dbReference>
<dbReference type="EMBL" id="LBQB01000004">
    <property type="protein sequence ID" value="KKP69621.1"/>
    <property type="molecule type" value="Genomic_DNA"/>
</dbReference>
<comment type="caution">
    <text evidence="1">The sequence shown here is derived from an EMBL/GenBank/DDBJ whole genome shotgun (WGS) entry which is preliminary data.</text>
</comment>
<accession>A0A0G0C0I5</accession>
<dbReference type="AlphaFoldDB" id="A0A0G0C0I5"/>
<dbReference type="Proteomes" id="UP000034581">
    <property type="component" value="Unassembled WGS sequence"/>
</dbReference>
<organism evidence="1 2">
    <name type="scientific">candidate division CPR3 bacterium GW2011_GWF2_35_18</name>
    <dbReference type="NCBI Taxonomy" id="1618350"/>
    <lineage>
        <taxon>Bacteria</taxon>
        <taxon>Bacteria division CPR3</taxon>
    </lineage>
</organism>
<proteinExistence type="predicted"/>
<evidence type="ECO:0008006" key="3">
    <source>
        <dbReference type="Google" id="ProtNLM"/>
    </source>
</evidence>
<protein>
    <recommendedName>
        <fullName evidence="3">Ribbon-helix-helix protein CopG domain-containing protein</fullName>
    </recommendedName>
</protein>